<dbReference type="SUPFAM" id="SSF51338">
    <property type="entry name" value="Composite domain of metallo-dependent hydrolases"/>
    <property type="match status" value="1"/>
</dbReference>
<dbReference type="CDD" id="cd01300">
    <property type="entry name" value="YtcJ_like"/>
    <property type="match status" value="1"/>
</dbReference>
<organism evidence="2">
    <name type="scientific">marine metagenome</name>
    <dbReference type="NCBI Taxonomy" id="408172"/>
    <lineage>
        <taxon>unclassified sequences</taxon>
        <taxon>metagenomes</taxon>
        <taxon>ecological metagenomes</taxon>
    </lineage>
</organism>
<dbReference type="PANTHER" id="PTHR22642">
    <property type="entry name" value="IMIDAZOLONEPROPIONASE"/>
    <property type="match status" value="1"/>
</dbReference>
<dbReference type="Gene3D" id="3.10.310.70">
    <property type="match status" value="1"/>
</dbReference>
<dbReference type="AlphaFoldDB" id="A0A381N2C2"/>
<evidence type="ECO:0000313" key="2">
    <source>
        <dbReference type="EMBL" id="SUZ48770.1"/>
    </source>
</evidence>
<name>A0A381N2C2_9ZZZZ</name>
<sequence>VNNNTIIFQAKTIITMNSYLPEATHVAVRDGKILGVGSLEDLQKWGEFELNQQFADKVLMPGFVEGHCHAPEGQIWDHTYLGFFGRRDPDGNWHSEIKNMDEVLERLREEDRSMEDPEEPLFAWGFDPIYYRSERMTVKHLDSVSASRIIIIIHASGHLLNVNSLVLERAGIDASTEVQGVFKDEDGNPTGELISMATRYMIQKVAGTPFFNSMDARGLRRFATAACNVGVTTATDLAARFDEATLQAYREVTSNDDFRLRIAPAMRIQELPIPEGIAQIRELKQSNTDKLHFGLCKIISDGSIQGFTARLKWPGYYNGSPEGAWYLPPETLEKIIDAYHAEGLHLHIHTNGDEATEVTIGALEAALTRNPRADHRHTLQHCQMAEEAHFRRMAKLGICANLFSNHLFYWGDQHFELTMGPDRAARMDATATAKRHGIHFGIHSDAPVTPLGPLFTAWCAVNRKTASGRTLGEQEKISVADALHAVTIGAAYTIKLDHLVGSIESGKFADFAVLEDNPYEVAPENLKDVQVWGTVVGGMTFQGL</sequence>
<dbReference type="Gene3D" id="3.20.20.140">
    <property type="entry name" value="Metal-dependent hydrolases"/>
    <property type="match status" value="1"/>
</dbReference>
<dbReference type="GO" id="GO:0016810">
    <property type="term" value="F:hydrolase activity, acting on carbon-nitrogen (but not peptide) bonds"/>
    <property type="evidence" value="ECO:0007669"/>
    <property type="project" value="InterPro"/>
</dbReference>
<proteinExistence type="predicted"/>
<dbReference type="EMBL" id="UINC01000085">
    <property type="protein sequence ID" value="SUZ48770.1"/>
    <property type="molecule type" value="Genomic_DNA"/>
</dbReference>
<dbReference type="InterPro" id="IPR013108">
    <property type="entry name" value="Amidohydro_3"/>
</dbReference>
<protein>
    <recommendedName>
        <fullName evidence="1">Amidohydrolase 3 domain-containing protein</fullName>
    </recommendedName>
</protein>
<feature type="domain" description="Amidohydrolase 3" evidence="1">
    <location>
        <begin position="56"/>
        <end position="538"/>
    </location>
</feature>
<dbReference type="InterPro" id="IPR032466">
    <property type="entry name" value="Metal_Hydrolase"/>
</dbReference>
<reference evidence="2" key="1">
    <citation type="submission" date="2018-05" db="EMBL/GenBank/DDBJ databases">
        <authorList>
            <person name="Lanie J.A."/>
            <person name="Ng W.-L."/>
            <person name="Kazmierczak K.M."/>
            <person name="Andrzejewski T.M."/>
            <person name="Davidsen T.M."/>
            <person name="Wayne K.J."/>
            <person name="Tettelin H."/>
            <person name="Glass J.I."/>
            <person name="Rusch D."/>
            <person name="Podicherti R."/>
            <person name="Tsui H.-C.T."/>
            <person name="Winkler M.E."/>
        </authorList>
    </citation>
    <scope>NUCLEOTIDE SEQUENCE</scope>
</reference>
<dbReference type="PANTHER" id="PTHR22642:SF2">
    <property type="entry name" value="PROTEIN LONG AFTER FAR-RED 3"/>
    <property type="match status" value="1"/>
</dbReference>
<dbReference type="SUPFAM" id="SSF51556">
    <property type="entry name" value="Metallo-dependent hydrolases"/>
    <property type="match status" value="1"/>
</dbReference>
<gene>
    <name evidence="2" type="ORF">METZ01_LOCUS1624</name>
</gene>
<evidence type="ECO:0000259" key="1">
    <source>
        <dbReference type="Pfam" id="PF07969"/>
    </source>
</evidence>
<dbReference type="InterPro" id="IPR011059">
    <property type="entry name" value="Metal-dep_hydrolase_composite"/>
</dbReference>
<accession>A0A381N2C2</accession>
<dbReference type="Pfam" id="PF07969">
    <property type="entry name" value="Amidohydro_3"/>
    <property type="match status" value="1"/>
</dbReference>
<dbReference type="InterPro" id="IPR033932">
    <property type="entry name" value="YtcJ-like"/>
</dbReference>
<feature type="non-terminal residue" evidence="2">
    <location>
        <position position="1"/>
    </location>
</feature>
<dbReference type="Gene3D" id="2.30.40.10">
    <property type="entry name" value="Urease, subunit C, domain 1"/>
    <property type="match status" value="1"/>
</dbReference>